<evidence type="ECO:0000256" key="1">
    <source>
        <dbReference type="ARBA" id="ARBA00023015"/>
    </source>
</evidence>
<dbReference type="Gene3D" id="2.60.120.10">
    <property type="entry name" value="Jelly Rolls"/>
    <property type="match status" value="1"/>
</dbReference>
<dbReference type="Pfam" id="PF13545">
    <property type="entry name" value="HTH_Crp_2"/>
    <property type="match status" value="1"/>
</dbReference>
<dbReference type="PROSITE" id="PS50042">
    <property type="entry name" value="CNMP_BINDING_3"/>
    <property type="match status" value="1"/>
</dbReference>
<feature type="domain" description="HTH crp-type" evidence="5">
    <location>
        <begin position="130"/>
        <end position="196"/>
    </location>
</feature>
<dbReference type="InterPro" id="IPR012318">
    <property type="entry name" value="HTH_CRP"/>
</dbReference>
<dbReference type="Proteomes" id="UP001204562">
    <property type="component" value="Unassembled WGS sequence"/>
</dbReference>
<proteinExistence type="predicted"/>
<evidence type="ECO:0000259" key="4">
    <source>
        <dbReference type="PROSITE" id="PS50042"/>
    </source>
</evidence>
<dbReference type="SMART" id="SM00100">
    <property type="entry name" value="cNMP"/>
    <property type="match status" value="1"/>
</dbReference>
<reference evidence="6" key="1">
    <citation type="submission" date="2022-06" db="EMBL/GenBank/DDBJ databases">
        <title>Isolation of gut microbiota from human fecal samples.</title>
        <authorList>
            <person name="Pamer E.G."/>
            <person name="Barat B."/>
            <person name="Waligurski E."/>
            <person name="Medina S."/>
            <person name="Paddock L."/>
            <person name="Mostad J."/>
        </authorList>
    </citation>
    <scope>NUCLEOTIDE SEQUENCE</scope>
    <source>
        <strain evidence="6">DFI.9.91</strain>
    </source>
</reference>
<evidence type="ECO:0000256" key="3">
    <source>
        <dbReference type="ARBA" id="ARBA00023163"/>
    </source>
</evidence>
<protein>
    <submittedName>
        <fullName evidence="6">Crp/Fnr family transcriptional regulator</fullName>
    </submittedName>
</protein>
<dbReference type="GO" id="GO:0003677">
    <property type="term" value="F:DNA binding"/>
    <property type="evidence" value="ECO:0007669"/>
    <property type="project" value="UniProtKB-KW"/>
</dbReference>
<dbReference type="PANTHER" id="PTHR24567">
    <property type="entry name" value="CRP FAMILY TRANSCRIPTIONAL REGULATORY PROTEIN"/>
    <property type="match status" value="1"/>
</dbReference>
<keyword evidence="1" id="KW-0805">Transcription regulation</keyword>
<dbReference type="RefSeq" id="WP_256304266.1">
    <property type="nucleotide sequence ID" value="NZ_JANFYS010000022.1"/>
</dbReference>
<dbReference type="PANTHER" id="PTHR24567:SF74">
    <property type="entry name" value="HTH-TYPE TRANSCRIPTIONAL REGULATOR ARCR"/>
    <property type="match status" value="1"/>
</dbReference>
<comment type="caution">
    <text evidence="6">The sequence shown here is derived from an EMBL/GenBank/DDBJ whole genome shotgun (WGS) entry which is preliminary data.</text>
</comment>
<dbReference type="SUPFAM" id="SSF51206">
    <property type="entry name" value="cAMP-binding domain-like"/>
    <property type="match status" value="1"/>
</dbReference>
<dbReference type="InterPro" id="IPR000595">
    <property type="entry name" value="cNMP-bd_dom"/>
</dbReference>
<dbReference type="InterPro" id="IPR014710">
    <property type="entry name" value="RmlC-like_jellyroll"/>
</dbReference>
<dbReference type="PROSITE" id="PS51063">
    <property type="entry name" value="HTH_CRP_2"/>
    <property type="match status" value="1"/>
</dbReference>
<dbReference type="InterPro" id="IPR050397">
    <property type="entry name" value="Env_Response_Regulators"/>
</dbReference>
<keyword evidence="3" id="KW-0804">Transcription</keyword>
<gene>
    <name evidence="6" type="ORF">NE579_10820</name>
</gene>
<dbReference type="SUPFAM" id="SSF46785">
    <property type="entry name" value="Winged helix' DNA-binding domain"/>
    <property type="match status" value="1"/>
</dbReference>
<evidence type="ECO:0000313" key="7">
    <source>
        <dbReference type="Proteomes" id="UP001204562"/>
    </source>
</evidence>
<dbReference type="Gene3D" id="1.10.10.10">
    <property type="entry name" value="Winged helix-like DNA-binding domain superfamily/Winged helix DNA-binding domain"/>
    <property type="match status" value="1"/>
</dbReference>
<feature type="domain" description="Cyclic nucleotide-binding" evidence="4">
    <location>
        <begin position="17"/>
        <end position="116"/>
    </location>
</feature>
<dbReference type="GO" id="GO:0005829">
    <property type="term" value="C:cytosol"/>
    <property type="evidence" value="ECO:0007669"/>
    <property type="project" value="TreeGrafter"/>
</dbReference>
<dbReference type="InterPro" id="IPR036390">
    <property type="entry name" value="WH_DNA-bd_sf"/>
</dbReference>
<dbReference type="CDD" id="cd00038">
    <property type="entry name" value="CAP_ED"/>
    <property type="match status" value="1"/>
</dbReference>
<dbReference type="InterPro" id="IPR018490">
    <property type="entry name" value="cNMP-bd_dom_sf"/>
</dbReference>
<sequence>MSQIWAPLAEGQRPGIYVPGQFIYLQGTQADTFFYLVSGAARSFISSESGGERVLTVHRAGDLMGEASFFDERPRVSSAVALVRSEAISVDRERLNAVFRAHPDLALPMLQYLARTVRMVTGHVDDMSFLRADQRVARYLLSLPEEVERGRLACTHEEIGFSVGVSRVTVSRVLGDFVRRGWVETAYRGVRLKDRRALQELADAPG</sequence>
<dbReference type="EMBL" id="JANFYS010000022">
    <property type="protein sequence ID" value="MCQ4770946.1"/>
    <property type="molecule type" value="Genomic_DNA"/>
</dbReference>
<evidence type="ECO:0000256" key="2">
    <source>
        <dbReference type="ARBA" id="ARBA00023125"/>
    </source>
</evidence>
<evidence type="ECO:0000259" key="5">
    <source>
        <dbReference type="PROSITE" id="PS51063"/>
    </source>
</evidence>
<name>A0AAW5JLI8_9FIRM</name>
<keyword evidence="2" id="KW-0238">DNA-binding</keyword>
<dbReference type="SMART" id="SM00419">
    <property type="entry name" value="HTH_CRP"/>
    <property type="match status" value="1"/>
</dbReference>
<evidence type="ECO:0000313" key="6">
    <source>
        <dbReference type="EMBL" id="MCQ4770946.1"/>
    </source>
</evidence>
<dbReference type="GO" id="GO:0003700">
    <property type="term" value="F:DNA-binding transcription factor activity"/>
    <property type="evidence" value="ECO:0007669"/>
    <property type="project" value="TreeGrafter"/>
</dbReference>
<organism evidence="6 7">
    <name type="scientific">Intestinimonas massiliensis</name>
    <name type="common">ex Afouda et al. 2020</name>
    <dbReference type="NCBI Taxonomy" id="1673721"/>
    <lineage>
        <taxon>Bacteria</taxon>
        <taxon>Bacillati</taxon>
        <taxon>Bacillota</taxon>
        <taxon>Clostridia</taxon>
        <taxon>Eubacteriales</taxon>
        <taxon>Intestinimonas</taxon>
    </lineage>
</organism>
<accession>A0AAW5JLI8</accession>
<dbReference type="AlphaFoldDB" id="A0AAW5JLI8"/>
<dbReference type="InterPro" id="IPR036388">
    <property type="entry name" value="WH-like_DNA-bd_sf"/>
</dbReference>
<dbReference type="Pfam" id="PF00027">
    <property type="entry name" value="cNMP_binding"/>
    <property type="match status" value="1"/>
</dbReference>